<accession>A0AAU8IYB2</accession>
<evidence type="ECO:0000313" key="1">
    <source>
        <dbReference type="EMBL" id="XCJ72821.1"/>
    </source>
</evidence>
<dbReference type="RefSeq" id="WP_353944339.1">
    <property type="nucleotide sequence ID" value="NZ_CP159534.1"/>
</dbReference>
<protein>
    <submittedName>
        <fullName evidence="1">Uncharacterized protein</fullName>
    </submittedName>
</protein>
<dbReference type="AlphaFoldDB" id="A0AAU8IYB2"/>
<name>A0AAU8IYB2_9ACTN</name>
<gene>
    <name evidence="1" type="ORF">ABII15_23925</name>
</gene>
<proteinExistence type="predicted"/>
<dbReference type="EMBL" id="CP159534">
    <property type="protein sequence ID" value="XCJ72821.1"/>
    <property type="molecule type" value="Genomic_DNA"/>
</dbReference>
<organism evidence="1">
    <name type="scientific">Streptomyces tabacisoli</name>
    <dbReference type="NCBI Taxonomy" id="3156398"/>
    <lineage>
        <taxon>Bacteria</taxon>
        <taxon>Bacillati</taxon>
        <taxon>Actinomycetota</taxon>
        <taxon>Actinomycetes</taxon>
        <taxon>Kitasatosporales</taxon>
        <taxon>Streptomycetaceae</taxon>
        <taxon>Streptomyces</taxon>
    </lineage>
</organism>
<dbReference type="KEGG" id="stac:ABII15_23925"/>
<reference evidence="1" key="1">
    <citation type="submission" date="2024-06" db="EMBL/GenBank/DDBJ databases">
        <title>Streptomyces sp. strain HUAS MG91 genome sequences.</title>
        <authorList>
            <person name="Mo P."/>
        </authorList>
    </citation>
    <scope>NUCLEOTIDE SEQUENCE</scope>
    <source>
        <strain evidence="1">HUAS MG91</strain>
    </source>
</reference>
<sequence>MDVRHRDRLRHTLALLTARGINTPHARLACHSGVGFSRELRAAQKRGEVILVAPERLYAGT</sequence>